<dbReference type="SUPFAM" id="SSF53300">
    <property type="entry name" value="vWA-like"/>
    <property type="match status" value="2"/>
</dbReference>
<dbReference type="InterPro" id="IPR002035">
    <property type="entry name" value="VWF_A"/>
</dbReference>
<reference evidence="1" key="1">
    <citation type="submission" date="2022-03" db="EMBL/GenBank/DDBJ databases">
        <authorList>
            <person name="Martin C."/>
        </authorList>
    </citation>
    <scope>NUCLEOTIDE SEQUENCE</scope>
</reference>
<protein>
    <submittedName>
        <fullName evidence="1">Uncharacterized protein</fullName>
    </submittedName>
</protein>
<dbReference type="SMART" id="SM00327">
    <property type="entry name" value="VWA"/>
    <property type="match status" value="1"/>
</dbReference>
<evidence type="ECO:0000313" key="1">
    <source>
        <dbReference type="EMBL" id="CAH1790616.1"/>
    </source>
</evidence>
<dbReference type="PROSITE" id="PS50234">
    <property type="entry name" value="VWFA"/>
    <property type="match status" value="2"/>
</dbReference>
<dbReference type="InterPro" id="IPR036465">
    <property type="entry name" value="vWFA_dom_sf"/>
</dbReference>
<sequence length="426" mass="47145">LQGTAVSNDTRVVTEITAYRTTSISSTKPEGATTDTSYNTVKTLSTVHDFYSNITHQMTSNPIFGNITSNGTTPATHTATSVVKRPSNKFGANIVFAFDTSCSTSDDIKNGTKRFIEEFVRKFDLVPISDNKRPRDIKFGMLAFDQISRKVFGFGDGETQADVINATKNFDYAAVGCKTIFSKALKMLIEDFFESGEQDDHNSNVLILLTDGRTHPKKFIKKTMTSMKRLRTKSNAYVFLVQLPNKDGKTAFNDTKEQVNGLAEQDNIFQYSSDSKSLAEIVYARLNFTMQNLKHYPGSNEINGNSTIQCVQDVPLDVLIILDNSKSLKTDHRTVVRDAMKALVETFNDVGDGNKSVKFALLTYNDRVMSQMLFNETASSTKAATLGIIGNESMTLGKRRRTDLALEFANSVVFTPAAGDRPAAYN</sequence>
<dbReference type="PANTHER" id="PTHR22588:SF3">
    <property type="entry name" value="VWFA DOMAIN-CONTAINING PROTEIN"/>
    <property type="match status" value="1"/>
</dbReference>
<dbReference type="Gene3D" id="3.40.50.410">
    <property type="entry name" value="von Willebrand factor, type A domain"/>
    <property type="match status" value="2"/>
</dbReference>
<dbReference type="CDD" id="cd00198">
    <property type="entry name" value="vWFA"/>
    <property type="match status" value="1"/>
</dbReference>
<organism evidence="1 2">
    <name type="scientific">Owenia fusiformis</name>
    <name type="common">Polychaete worm</name>
    <dbReference type="NCBI Taxonomy" id="6347"/>
    <lineage>
        <taxon>Eukaryota</taxon>
        <taxon>Metazoa</taxon>
        <taxon>Spiralia</taxon>
        <taxon>Lophotrochozoa</taxon>
        <taxon>Annelida</taxon>
        <taxon>Polychaeta</taxon>
        <taxon>Sedentaria</taxon>
        <taxon>Canalipalpata</taxon>
        <taxon>Sabellida</taxon>
        <taxon>Oweniida</taxon>
        <taxon>Oweniidae</taxon>
        <taxon>Owenia</taxon>
    </lineage>
</organism>
<keyword evidence="2" id="KW-1185">Reference proteome</keyword>
<dbReference type="PANTHER" id="PTHR22588">
    <property type="entry name" value="VWFA DOMAIN-CONTAINING PROTEIN"/>
    <property type="match status" value="1"/>
</dbReference>
<dbReference type="EMBL" id="CAIIXF020000007">
    <property type="protein sequence ID" value="CAH1790616.1"/>
    <property type="molecule type" value="Genomic_DNA"/>
</dbReference>
<name>A0A8J1UZZ2_OWEFU</name>
<dbReference type="Pfam" id="PF00092">
    <property type="entry name" value="VWA"/>
    <property type="match status" value="2"/>
</dbReference>
<comment type="caution">
    <text evidence="1">The sequence shown here is derived from an EMBL/GenBank/DDBJ whole genome shotgun (WGS) entry which is preliminary data.</text>
</comment>
<dbReference type="OrthoDB" id="5973630at2759"/>
<feature type="non-terminal residue" evidence="1">
    <location>
        <position position="426"/>
    </location>
</feature>
<feature type="non-terminal residue" evidence="1">
    <location>
        <position position="1"/>
    </location>
</feature>
<dbReference type="InterPro" id="IPR052229">
    <property type="entry name" value="Collagen-VI/PIF"/>
</dbReference>
<dbReference type="AlphaFoldDB" id="A0A8J1UZZ2"/>
<proteinExistence type="predicted"/>
<evidence type="ECO:0000313" key="2">
    <source>
        <dbReference type="Proteomes" id="UP000749559"/>
    </source>
</evidence>
<dbReference type="Proteomes" id="UP000749559">
    <property type="component" value="Unassembled WGS sequence"/>
</dbReference>
<accession>A0A8J1UZZ2</accession>
<gene>
    <name evidence="1" type="ORF">OFUS_LOCUS15795</name>
</gene>